<comment type="caution">
    <text evidence="2">The sequence shown here is derived from an EMBL/GenBank/DDBJ whole genome shotgun (WGS) entry which is preliminary data.</text>
</comment>
<evidence type="ECO:0000313" key="2">
    <source>
        <dbReference type="EMBL" id="KAG8462467.1"/>
    </source>
</evidence>
<protein>
    <submittedName>
        <fullName evidence="2">Uncharacterized protein</fullName>
    </submittedName>
</protein>
<accession>A0A8J5XJF6</accession>
<name>A0A8J5XJF6_DIALT</name>
<keyword evidence="3" id="KW-1185">Reference proteome</keyword>
<dbReference type="AlphaFoldDB" id="A0A8J5XJF6"/>
<proteinExistence type="predicted"/>
<dbReference type="Proteomes" id="UP000751190">
    <property type="component" value="Unassembled WGS sequence"/>
</dbReference>
<evidence type="ECO:0000313" key="3">
    <source>
        <dbReference type="Proteomes" id="UP000751190"/>
    </source>
</evidence>
<gene>
    <name evidence="2" type="ORF">KFE25_010292</name>
</gene>
<organism evidence="2 3">
    <name type="scientific">Diacronema lutheri</name>
    <name type="common">Unicellular marine alga</name>
    <name type="synonym">Monochrysis lutheri</name>
    <dbReference type="NCBI Taxonomy" id="2081491"/>
    <lineage>
        <taxon>Eukaryota</taxon>
        <taxon>Haptista</taxon>
        <taxon>Haptophyta</taxon>
        <taxon>Pavlovophyceae</taxon>
        <taxon>Pavlovales</taxon>
        <taxon>Pavlovaceae</taxon>
        <taxon>Diacronema</taxon>
    </lineage>
</organism>
<feature type="region of interest" description="Disordered" evidence="1">
    <location>
        <begin position="55"/>
        <end position="75"/>
    </location>
</feature>
<reference evidence="2" key="1">
    <citation type="submission" date="2021-05" db="EMBL/GenBank/DDBJ databases">
        <title>The genome of the haptophyte Pavlova lutheri (Diacronema luteri, Pavlovales) - a model for lipid biosynthesis in eukaryotic algae.</title>
        <authorList>
            <person name="Hulatt C.J."/>
            <person name="Posewitz M.C."/>
        </authorList>
    </citation>
    <scope>NUCLEOTIDE SEQUENCE</scope>
    <source>
        <strain evidence="2">NIVA-4/92</strain>
    </source>
</reference>
<dbReference type="EMBL" id="JAGTXO010000020">
    <property type="protein sequence ID" value="KAG8462467.1"/>
    <property type="molecule type" value="Genomic_DNA"/>
</dbReference>
<feature type="compositionally biased region" description="Basic and acidic residues" evidence="1">
    <location>
        <begin position="64"/>
        <end position="75"/>
    </location>
</feature>
<evidence type="ECO:0000256" key="1">
    <source>
        <dbReference type="SAM" id="MobiDB-lite"/>
    </source>
</evidence>
<sequence length="75" mass="7712">MSSSQVLPLVLAAGAAIGIGLYASAPHAQAAPKHKSITRRSSEVPRAAELAWNSNEGAAIRAKKNQEGHSGKGTH</sequence>